<organism evidence="5 6">
    <name type="scientific">Meiothermus ruber (strain ATCC 35948 / DSM 1279 / VKM B-1258 / 21)</name>
    <name type="common">Thermus ruber</name>
    <dbReference type="NCBI Taxonomy" id="504728"/>
    <lineage>
        <taxon>Bacteria</taxon>
        <taxon>Thermotogati</taxon>
        <taxon>Deinococcota</taxon>
        <taxon>Deinococci</taxon>
        <taxon>Thermales</taxon>
        <taxon>Thermaceae</taxon>
        <taxon>Meiothermus</taxon>
    </lineage>
</organism>
<dbReference type="InterPro" id="IPR001173">
    <property type="entry name" value="Glyco_trans_2-like"/>
</dbReference>
<accession>A0A806DJN1</accession>
<evidence type="ECO:0000256" key="2">
    <source>
        <dbReference type="ARBA" id="ARBA00022676"/>
    </source>
</evidence>
<dbReference type="Gene3D" id="3.90.550.10">
    <property type="entry name" value="Spore Coat Polysaccharide Biosynthesis Protein SpsA, Chain A"/>
    <property type="match status" value="1"/>
</dbReference>
<dbReference type="Pfam" id="PF00535">
    <property type="entry name" value="Glycos_transf_2"/>
    <property type="match status" value="1"/>
</dbReference>
<evidence type="ECO:0000256" key="3">
    <source>
        <dbReference type="ARBA" id="ARBA00022679"/>
    </source>
</evidence>
<sequence length="292" mass="33137">MAERVCAVIVTYNRKELLKECLQAVLSQTRPPDHVLVVDNASTDGTAEMVKQAFPQVELLSLAENSGGAGGFYEGIKQAYAKGFDWLWLMDDDTIAESKALEELLKPISILSWAIGEISILASAVLWLDQTPHPMNTLNPECKNTQITLRAVELGFLPIRSASFVSILVSQQAVGKYGLPLKRYFIWNDDVEYTSRILKEGLGFLVPKSVVIHKTLRKYNPTTSGRPDRFYFEVRNKVWLLKSNSLYPREKAIYSLRLLKSVWEFLKHNKFIPIAWLCITKGIVDGIFRRPM</sequence>
<gene>
    <name evidence="5" type="ordered locus">Mrub_2023</name>
</gene>
<reference evidence="5 6" key="1">
    <citation type="journal article" date="2010" name="Stand. Genomic Sci.">
        <title>Complete genome sequence of Meiothermus ruber type strain (21).</title>
        <authorList>
            <person name="Tindall B.J."/>
            <person name="Sikorski J."/>
            <person name="Lucas S."/>
            <person name="Goltsman E."/>
            <person name="Copeland A."/>
            <person name="Glavina Del Rio T."/>
            <person name="Nolan M."/>
            <person name="Tice H."/>
            <person name="Cheng J.F."/>
            <person name="Han C."/>
            <person name="Pitluck S."/>
            <person name="Liolios K."/>
            <person name="Ivanova N."/>
            <person name="Mavromatis K."/>
            <person name="Ovchinnikova G."/>
            <person name="Pati A."/>
            <person name="Fahnrich R."/>
            <person name="Goodwin L."/>
            <person name="Chen A."/>
            <person name="Palaniappan K."/>
            <person name="Land M."/>
            <person name="Hauser L."/>
            <person name="Chang Y.J."/>
            <person name="Jeffries C.D."/>
            <person name="Rohde M."/>
            <person name="Goker M."/>
            <person name="Woyke T."/>
            <person name="Bristow J."/>
            <person name="Eisen J.A."/>
            <person name="Markowitz V."/>
            <person name="Hugenholtz P."/>
            <person name="Kyrpides N.C."/>
            <person name="Klenk H.P."/>
            <person name="Lapidus A."/>
        </authorList>
    </citation>
    <scope>NUCLEOTIDE SEQUENCE [LARGE SCALE GENOMIC DNA]</scope>
    <source>
        <strain evidence="6">ATCC 35948 / DSM 1279 / VKM B-1258 / 21</strain>
    </source>
</reference>
<dbReference type="OrthoDB" id="7665907at2"/>
<keyword evidence="2" id="KW-0328">Glycosyltransferase</keyword>
<protein>
    <submittedName>
        <fullName evidence="5">Glycosyl transferase family 2</fullName>
    </submittedName>
</protein>
<dbReference type="PANTHER" id="PTHR43179:SF12">
    <property type="entry name" value="GALACTOFURANOSYLTRANSFERASE GLFT2"/>
    <property type="match status" value="1"/>
</dbReference>
<evidence type="ECO:0000313" key="6">
    <source>
        <dbReference type="Proteomes" id="UP000006655"/>
    </source>
</evidence>
<proteinExistence type="inferred from homology"/>
<dbReference type="AlphaFoldDB" id="A0A806DJN1"/>
<name>A0A806DJN1_MEIRD</name>
<dbReference type="PANTHER" id="PTHR43179">
    <property type="entry name" value="RHAMNOSYLTRANSFERASE WBBL"/>
    <property type="match status" value="1"/>
</dbReference>
<keyword evidence="6" id="KW-1185">Reference proteome</keyword>
<dbReference type="GO" id="GO:0016757">
    <property type="term" value="F:glycosyltransferase activity"/>
    <property type="evidence" value="ECO:0007669"/>
    <property type="project" value="UniProtKB-KW"/>
</dbReference>
<evidence type="ECO:0000313" key="5">
    <source>
        <dbReference type="EMBL" id="ADD28779.1"/>
    </source>
</evidence>
<comment type="similarity">
    <text evidence="1">Belongs to the glycosyltransferase 2 family.</text>
</comment>
<dbReference type="RefSeq" id="WP_013014277.1">
    <property type="nucleotide sequence ID" value="NC_013946.1"/>
</dbReference>
<evidence type="ECO:0000259" key="4">
    <source>
        <dbReference type="Pfam" id="PF00535"/>
    </source>
</evidence>
<dbReference type="Proteomes" id="UP000006655">
    <property type="component" value="Chromosome"/>
</dbReference>
<dbReference type="InterPro" id="IPR029044">
    <property type="entry name" value="Nucleotide-diphossugar_trans"/>
</dbReference>
<dbReference type="CDD" id="cd04185">
    <property type="entry name" value="GT_2_like_b"/>
    <property type="match status" value="1"/>
</dbReference>
<dbReference type="KEGG" id="mrb:Mrub_2023"/>
<keyword evidence="3 5" id="KW-0808">Transferase</keyword>
<feature type="domain" description="Glycosyltransferase 2-like" evidence="4">
    <location>
        <begin position="7"/>
        <end position="108"/>
    </location>
</feature>
<evidence type="ECO:0000256" key="1">
    <source>
        <dbReference type="ARBA" id="ARBA00006739"/>
    </source>
</evidence>
<dbReference type="SUPFAM" id="SSF53448">
    <property type="entry name" value="Nucleotide-diphospho-sugar transferases"/>
    <property type="match status" value="1"/>
</dbReference>
<dbReference type="EMBL" id="CP001743">
    <property type="protein sequence ID" value="ADD28779.1"/>
    <property type="molecule type" value="Genomic_DNA"/>
</dbReference>